<gene>
    <name evidence="2" type="ORF">FX981_01802</name>
</gene>
<evidence type="ECO:0000313" key="3">
    <source>
        <dbReference type="Proteomes" id="UP000325032"/>
    </source>
</evidence>
<evidence type="ECO:0000256" key="1">
    <source>
        <dbReference type="SAM" id="Phobius"/>
    </source>
</evidence>
<proteinExistence type="predicted"/>
<evidence type="ECO:0000313" key="2">
    <source>
        <dbReference type="EMBL" id="QEK63561.1"/>
    </source>
</evidence>
<dbReference type="EMBL" id="CP043404">
    <property type="protein sequence ID" value="QEK63561.1"/>
    <property type="molecule type" value="Genomic_DNA"/>
</dbReference>
<name>A0A5C0WFV3_BACIA</name>
<keyword evidence="1" id="KW-0472">Membrane</keyword>
<protein>
    <submittedName>
        <fullName evidence="2">Uncharacterized protein</fullName>
    </submittedName>
</protein>
<feature type="transmembrane region" description="Helical" evidence="1">
    <location>
        <begin position="14"/>
        <end position="31"/>
    </location>
</feature>
<reference evidence="2 3" key="1">
    <citation type="journal article" date="2018" name="Plant Biotechnol. Rep.">
        <title>Diversity and antifungal activity of endophytic bacteria associated with Panax ginseng seedlings.</title>
        <authorList>
            <person name="Park J.M."/>
            <person name="Hong C.E."/>
            <person name="Jo S.H."/>
        </authorList>
    </citation>
    <scope>NUCLEOTIDE SEQUENCE [LARGE SCALE GENOMIC DNA]</scope>
    <source>
        <strain evidence="2 3">PgKB20</strain>
    </source>
</reference>
<keyword evidence="1" id="KW-0812">Transmembrane</keyword>
<organism evidence="2 3">
    <name type="scientific">Bacillus safensis</name>
    <dbReference type="NCBI Taxonomy" id="561879"/>
    <lineage>
        <taxon>Bacteria</taxon>
        <taxon>Bacillati</taxon>
        <taxon>Bacillota</taxon>
        <taxon>Bacilli</taxon>
        <taxon>Bacillales</taxon>
        <taxon>Bacillaceae</taxon>
        <taxon>Bacillus</taxon>
    </lineage>
</organism>
<keyword evidence="3" id="KW-1185">Reference proteome</keyword>
<sequence length="47" mass="5582">MKSVVDNRGEVHEILLIIITCCSLITFRRIARLEKYKNKLKSQFIPY</sequence>
<dbReference type="AlphaFoldDB" id="A0A5C0WFV3"/>
<accession>A0A5C0WFV3</accession>
<keyword evidence="1" id="KW-1133">Transmembrane helix</keyword>
<dbReference type="Proteomes" id="UP000325032">
    <property type="component" value="Chromosome"/>
</dbReference>